<proteinExistence type="predicted"/>
<feature type="compositionally biased region" description="Basic and acidic residues" evidence="1">
    <location>
        <begin position="338"/>
        <end position="349"/>
    </location>
</feature>
<dbReference type="EMBL" id="JAVRRG010000214">
    <property type="protein sequence ID" value="KAK5077556.1"/>
    <property type="molecule type" value="Genomic_DNA"/>
</dbReference>
<feature type="compositionally biased region" description="Basic and acidic residues" evidence="1">
    <location>
        <begin position="441"/>
        <end position="458"/>
    </location>
</feature>
<feature type="compositionally biased region" description="Polar residues" evidence="1">
    <location>
        <begin position="32"/>
        <end position="44"/>
    </location>
</feature>
<feature type="compositionally biased region" description="Basic and acidic residues" evidence="1">
    <location>
        <begin position="357"/>
        <end position="377"/>
    </location>
</feature>
<protein>
    <submittedName>
        <fullName evidence="2">Uncharacterized protein</fullName>
    </submittedName>
</protein>
<feature type="compositionally biased region" description="Basic and acidic residues" evidence="1">
    <location>
        <begin position="98"/>
        <end position="108"/>
    </location>
</feature>
<accession>A0ABR0JX36</accession>
<comment type="caution">
    <text evidence="2">The sequence shown here is derived from an EMBL/GenBank/DDBJ whole genome shotgun (WGS) entry which is preliminary data.</text>
</comment>
<feature type="region of interest" description="Disordered" evidence="1">
    <location>
        <begin position="416"/>
        <end position="467"/>
    </location>
</feature>
<evidence type="ECO:0000256" key="1">
    <source>
        <dbReference type="SAM" id="MobiDB-lite"/>
    </source>
</evidence>
<evidence type="ECO:0000313" key="3">
    <source>
        <dbReference type="Proteomes" id="UP001345013"/>
    </source>
</evidence>
<feature type="compositionally biased region" description="Acidic residues" evidence="1">
    <location>
        <begin position="219"/>
        <end position="228"/>
    </location>
</feature>
<sequence length="467" mass="51503">MGMGATSNVKKDTGQEFEVLTGIMARKLPWANASTTDRNASTSRPQKRQKAENENGTPKPSAESRKTNTSLRSDDATPVPSPSPRKPRLRPGPQSRDGNAHRGVDKFDLSSSPPPAGPPPPEPDPMIEDLDGDDVYMMVEDEFYATAQTFTAHLHRAAYKRLMREAREKKRRLPAVPETEIQIPDDAARGVRDRLARRALEDRQRSGVKALVGGLLSSDPEDEEELEKEEGRVNDPWAGTSLAPLMKPESNERVSLKGLEKISGATRAAQGFGPSRARAGVVKVDSGSKGSQDETHATRGEASSDLDGGARAMYEAGESLRVNSNRSETVRSKASFADQKRRMSKEKEAPAPSIPRPARENFRIPEPKLVKKEELISENKSNPALIDRPAKAGAGAAPKKYKSFIDSLDDFDEDMFEQTRARARQRTGPASLEKTQTQPRIKRDDKGKDKDQKDRSSRYDQIPIFLA</sequence>
<dbReference type="Proteomes" id="UP001345013">
    <property type="component" value="Unassembled WGS sequence"/>
</dbReference>
<feature type="region of interest" description="Disordered" evidence="1">
    <location>
        <begin position="265"/>
        <end position="399"/>
    </location>
</feature>
<feature type="region of interest" description="Disordered" evidence="1">
    <location>
        <begin position="211"/>
        <end position="251"/>
    </location>
</feature>
<feature type="compositionally biased region" description="Pro residues" evidence="1">
    <location>
        <begin position="112"/>
        <end position="124"/>
    </location>
</feature>
<reference evidence="2 3" key="1">
    <citation type="submission" date="2023-08" db="EMBL/GenBank/DDBJ databases">
        <title>Black Yeasts Isolated from many extreme environments.</title>
        <authorList>
            <person name="Coleine C."/>
            <person name="Stajich J.E."/>
            <person name="Selbmann L."/>
        </authorList>
    </citation>
    <scope>NUCLEOTIDE SEQUENCE [LARGE SCALE GENOMIC DNA]</scope>
    <source>
        <strain evidence="2 3">CCFEE 5885</strain>
    </source>
</reference>
<name>A0ABR0JX36_9EURO</name>
<evidence type="ECO:0000313" key="2">
    <source>
        <dbReference type="EMBL" id="KAK5077556.1"/>
    </source>
</evidence>
<gene>
    <name evidence="2" type="ORF">LTR24_009535</name>
</gene>
<keyword evidence="3" id="KW-1185">Reference proteome</keyword>
<feature type="region of interest" description="Disordered" evidence="1">
    <location>
        <begin position="25"/>
        <end position="132"/>
    </location>
</feature>
<organism evidence="2 3">
    <name type="scientific">Lithohypha guttulata</name>
    <dbReference type="NCBI Taxonomy" id="1690604"/>
    <lineage>
        <taxon>Eukaryota</taxon>
        <taxon>Fungi</taxon>
        <taxon>Dikarya</taxon>
        <taxon>Ascomycota</taxon>
        <taxon>Pezizomycotina</taxon>
        <taxon>Eurotiomycetes</taxon>
        <taxon>Chaetothyriomycetidae</taxon>
        <taxon>Chaetothyriales</taxon>
        <taxon>Trichomeriaceae</taxon>
        <taxon>Lithohypha</taxon>
    </lineage>
</organism>